<dbReference type="EMBL" id="RCZC01000013">
    <property type="protein sequence ID" value="TPG46544.1"/>
    <property type="molecule type" value="Genomic_DNA"/>
</dbReference>
<dbReference type="OrthoDB" id="9801455at2"/>
<gene>
    <name evidence="8" type="ORF">EAH76_23300</name>
</gene>
<dbReference type="GO" id="GO:0005737">
    <property type="term" value="C:cytoplasm"/>
    <property type="evidence" value="ECO:0007669"/>
    <property type="project" value="TreeGrafter"/>
</dbReference>
<comment type="caution">
    <text evidence="8">The sequence shown here is derived from an EMBL/GenBank/DDBJ whole genome shotgun (WGS) entry which is preliminary data.</text>
</comment>
<feature type="domain" description="Glycosyl hydrolase family 32 C-terminal" evidence="7">
    <location>
        <begin position="413"/>
        <end position="515"/>
    </location>
</feature>
<dbReference type="Pfam" id="PF00251">
    <property type="entry name" value="Glyco_hydro_32N"/>
    <property type="match status" value="1"/>
</dbReference>
<dbReference type="Pfam" id="PF08244">
    <property type="entry name" value="Glyco_hydro_32C"/>
    <property type="match status" value="1"/>
</dbReference>
<dbReference type="InterPro" id="IPR013148">
    <property type="entry name" value="Glyco_hydro_32_N"/>
</dbReference>
<evidence type="ECO:0000313" key="9">
    <source>
        <dbReference type="Proteomes" id="UP000319931"/>
    </source>
</evidence>
<dbReference type="PANTHER" id="PTHR42800">
    <property type="entry name" value="EXOINULINASE INUD (AFU_ORTHOLOGUE AFUA_5G00480)"/>
    <property type="match status" value="1"/>
</dbReference>
<dbReference type="PANTHER" id="PTHR42800:SF1">
    <property type="entry name" value="EXOINULINASE INUD (AFU_ORTHOLOGUE AFUA_5G00480)"/>
    <property type="match status" value="1"/>
</dbReference>
<dbReference type="CDD" id="cd18622">
    <property type="entry name" value="GH32_Inu-like"/>
    <property type="match status" value="1"/>
</dbReference>
<dbReference type="SMART" id="SM00640">
    <property type="entry name" value="Glyco_32"/>
    <property type="match status" value="1"/>
</dbReference>
<evidence type="ECO:0000256" key="4">
    <source>
        <dbReference type="RuleBase" id="RU362110"/>
    </source>
</evidence>
<evidence type="ECO:0000256" key="2">
    <source>
        <dbReference type="ARBA" id="ARBA00022801"/>
    </source>
</evidence>
<dbReference type="InterPro" id="IPR013320">
    <property type="entry name" value="ConA-like_dom_sf"/>
</dbReference>
<dbReference type="Gene3D" id="2.60.120.560">
    <property type="entry name" value="Exo-inulinase, domain 1"/>
    <property type="match status" value="1"/>
</dbReference>
<keyword evidence="2 4" id="KW-0378">Hydrolase</keyword>
<protein>
    <submittedName>
        <fullName evidence="8">Glycoside hydrolase family 32 protein</fullName>
    </submittedName>
</protein>
<evidence type="ECO:0000259" key="6">
    <source>
        <dbReference type="Pfam" id="PF00251"/>
    </source>
</evidence>
<reference evidence="8 9" key="1">
    <citation type="journal article" date="2019" name="Environ. Microbiol.">
        <title>Species interactions and distinct microbial communities in high Arctic permafrost affected cryosols are associated with the CH4 and CO2 gas fluxes.</title>
        <authorList>
            <person name="Altshuler I."/>
            <person name="Hamel J."/>
            <person name="Turney S."/>
            <person name="Magnuson E."/>
            <person name="Levesque R."/>
            <person name="Greer C."/>
            <person name="Whyte L.G."/>
        </authorList>
    </citation>
    <scope>NUCLEOTIDE SEQUENCE [LARGE SCALE GENOMIC DNA]</scope>
    <source>
        <strain evidence="8 9">E6.1</strain>
    </source>
</reference>
<dbReference type="Proteomes" id="UP000319931">
    <property type="component" value="Unassembled WGS sequence"/>
</dbReference>
<proteinExistence type="inferred from homology"/>
<feature type="region of interest" description="Disordered" evidence="5">
    <location>
        <begin position="25"/>
        <end position="47"/>
    </location>
</feature>
<keyword evidence="3 4" id="KW-0326">Glycosidase</keyword>
<evidence type="ECO:0000256" key="1">
    <source>
        <dbReference type="ARBA" id="ARBA00009902"/>
    </source>
</evidence>
<dbReference type="InterPro" id="IPR023296">
    <property type="entry name" value="Glyco_hydro_beta-prop_sf"/>
</dbReference>
<dbReference type="SUPFAM" id="SSF49899">
    <property type="entry name" value="Concanavalin A-like lectins/glucanases"/>
    <property type="match status" value="1"/>
</dbReference>
<dbReference type="SUPFAM" id="SSF75005">
    <property type="entry name" value="Arabinanase/levansucrase/invertase"/>
    <property type="match status" value="1"/>
</dbReference>
<evidence type="ECO:0000313" key="8">
    <source>
        <dbReference type="EMBL" id="TPG46544.1"/>
    </source>
</evidence>
<dbReference type="InterPro" id="IPR001362">
    <property type="entry name" value="Glyco_hydro_32"/>
</dbReference>
<accession>A0A502FB49</accession>
<feature type="domain" description="Glycosyl hydrolase family 32 N-terminal" evidence="6">
    <location>
        <begin position="77"/>
        <end position="387"/>
    </location>
</feature>
<comment type="similarity">
    <text evidence="1 4">Belongs to the glycosyl hydrolase 32 family.</text>
</comment>
<organism evidence="8 9">
    <name type="scientific">Sphingomonas glacialis</name>
    <dbReference type="NCBI Taxonomy" id="658225"/>
    <lineage>
        <taxon>Bacteria</taxon>
        <taxon>Pseudomonadati</taxon>
        <taxon>Pseudomonadota</taxon>
        <taxon>Alphaproteobacteria</taxon>
        <taxon>Sphingomonadales</taxon>
        <taxon>Sphingomonadaceae</taxon>
        <taxon>Sphingomonas</taxon>
    </lineage>
</organism>
<evidence type="ECO:0000256" key="3">
    <source>
        <dbReference type="ARBA" id="ARBA00023295"/>
    </source>
</evidence>
<dbReference type="Gene3D" id="2.115.10.20">
    <property type="entry name" value="Glycosyl hydrolase domain, family 43"/>
    <property type="match status" value="1"/>
</dbReference>
<dbReference type="GO" id="GO:0005987">
    <property type="term" value="P:sucrose catabolic process"/>
    <property type="evidence" value="ECO:0007669"/>
    <property type="project" value="TreeGrafter"/>
</dbReference>
<dbReference type="GO" id="GO:0004575">
    <property type="term" value="F:sucrose alpha-glucosidase activity"/>
    <property type="evidence" value="ECO:0007669"/>
    <property type="project" value="TreeGrafter"/>
</dbReference>
<dbReference type="InterPro" id="IPR013189">
    <property type="entry name" value="Glyco_hydro_32_C"/>
</dbReference>
<name>A0A502FB49_9SPHN</name>
<sequence>MPAVSPSVTASASSSTRRKPICLTLVASPSGRPPAERALPKSPRISPRNDLMENLAHSHPVDARAADDQARYRPRLHFAPQRNWMNDPNGLVYFAGEYHLFYQYNPYGDQWGHMSWGHAVSQDLVTWEELAVAIPEQAGEMIFSGSIIVDWDNVSGLGVGGEPPLLAYYTGFDAVADIQRQCLAYSHDRGRTFSFYAGNPVIDLGMAHFRDPKVFWHAPSSAWVMVVALSREHKVQFYRSTNLLDWSLTGSFGPAGATSGQWECPDLMLVPLQNDPLQTRWVLKVDVDAAFVGGGSGAQYFVGKFDGFSFIVDRDSADGDTVDFGPDFYAAISWGELPSEQPGPLWIGWMSNHQTGRFYPTQPWRGAQSLPRTLFVFEEAGRWKLGQRPVASAAKLFEAPQRGVVGDLTVASGPTKGSFHASVSLTVTEGASETMVLVAGDEVLLSIRYEREPGLIFNRNDHGDIPEGSLTFETVTAYPTEGRIAIELFFDSCLVDIFVDGGKRVYSCCVFPEAPAFARVALEQ</sequence>
<keyword evidence="9" id="KW-1185">Reference proteome</keyword>
<dbReference type="AlphaFoldDB" id="A0A502FB49"/>
<dbReference type="InterPro" id="IPR018053">
    <property type="entry name" value="Glyco_hydro_32_AS"/>
</dbReference>
<evidence type="ECO:0000256" key="5">
    <source>
        <dbReference type="SAM" id="MobiDB-lite"/>
    </source>
</evidence>
<evidence type="ECO:0000259" key="7">
    <source>
        <dbReference type="Pfam" id="PF08244"/>
    </source>
</evidence>
<dbReference type="PROSITE" id="PS00609">
    <property type="entry name" value="GLYCOSYL_HYDROL_F32"/>
    <property type="match status" value="1"/>
</dbReference>